<dbReference type="Pfam" id="PF05299">
    <property type="entry name" value="Peptidase_M61"/>
    <property type="match status" value="1"/>
</dbReference>
<feature type="domain" description="Peptidase M61 catalytic" evidence="1">
    <location>
        <begin position="306"/>
        <end position="421"/>
    </location>
</feature>
<dbReference type="Pfam" id="PF17899">
    <property type="entry name" value="Peptidase_M61_N"/>
    <property type="match status" value="1"/>
</dbReference>
<reference evidence="3" key="2">
    <citation type="journal article" date="2014" name="ISME J.">
        <title>Microbial stratification in low pH oxic and suboxic macroscopic growths along an acid mine drainage.</title>
        <authorList>
            <person name="Mendez-Garcia C."/>
            <person name="Mesa V."/>
            <person name="Sprenger R.R."/>
            <person name="Richter M."/>
            <person name="Diez M.S."/>
            <person name="Solano J."/>
            <person name="Bargiela R."/>
            <person name="Golyshina O.V."/>
            <person name="Manteca A."/>
            <person name="Ramos J.L."/>
            <person name="Gallego J.R."/>
            <person name="Llorente I."/>
            <person name="Martins Dos Santos V.A."/>
            <person name="Jensen O.N."/>
            <person name="Pelaez A.I."/>
            <person name="Sanchez J."/>
            <person name="Ferrer M."/>
        </authorList>
    </citation>
    <scope>NUCLEOTIDE SEQUENCE</scope>
</reference>
<feature type="domain" description="Peptidase M61 N-terminal" evidence="2">
    <location>
        <begin position="42"/>
        <end position="208"/>
    </location>
</feature>
<accession>T1D2J9</accession>
<dbReference type="InterPro" id="IPR040756">
    <property type="entry name" value="Peptidase_M61_N"/>
</dbReference>
<comment type="caution">
    <text evidence="3">The sequence shown here is derived from an EMBL/GenBank/DDBJ whole genome shotgun (WGS) entry which is preliminary data.</text>
</comment>
<gene>
    <name evidence="3" type="ORF">B1B_01484</name>
</gene>
<protein>
    <submittedName>
        <fullName evidence="3">Peptidase M61 domain protein</fullName>
    </submittedName>
</protein>
<dbReference type="AlphaFoldDB" id="T1D2J9"/>
<sequence length="598" mass="68355">MNPGRRTLWALIALLTIPVFALCARASVRLGPIDLSINLTETPWQHVVSARLTMPVRPGPLTLYYPKWIPGEHSPAGPINELAGLEFFANGHRIPWVRDPVHLYSFHLVIPQNVHRLVIRLDYLSPVSGGSFTEGISATPHLVDFNWNEALLYPKGFPTRDLEYVPTLTIPKGWRFGTALTVASRHGSVIHFRPVPLNTLVDSPVITGSYFRQINLAPGNPVHRYLDIVADYPEALNLTRREIQDYRHLIVQESRMFHSHHYAAYHFLLTLSNHTSHFGLEHHQSSDDRTNADYFLNPEALLVGADLLPHEYTHSWNGKFRRPARLWQPNFQIPEQTGLLWVYEGLTQYWGDVMATRSEIWTPRDFREAIAMTAANMSHRPGRDWRPLQDTATAAPYLYYAPGFYATFRRSVDFYPEGELIWLEVDTKIRMLSHGTRSLNDFARLFFGMDNGSDVTRTYDMADVVRALKTVEPYHWGRFLRKRLDRVGHRAPLSGLRWGGWRLVYTAHPSPYTRAMQHLFHFQDLMFSIGFTVNAKGNVGDVLWMGPAFRAGLAPGMRIQAVDGASFKPQVLVRALVAAERSHDPLRLIVEDEGVYRT</sequence>
<organism evidence="3">
    <name type="scientific">mine drainage metagenome</name>
    <dbReference type="NCBI Taxonomy" id="410659"/>
    <lineage>
        <taxon>unclassified sequences</taxon>
        <taxon>metagenomes</taxon>
        <taxon>ecological metagenomes</taxon>
    </lineage>
</organism>
<proteinExistence type="predicted"/>
<evidence type="ECO:0000259" key="1">
    <source>
        <dbReference type="Pfam" id="PF05299"/>
    </source>
</evidence>
<dbReference type="EMBL" id="AUZY01001003">
    <property type="protein sequence ID" value="EQD76675.1"/>
    <property type="molecule type" value="Genomic_DNA"/>
</dbReference>
<dbReference type="InterPro" id="IPR007963">
    <property type="entry name" value="Peptidase_M61_catalytic"/>
</dbReference>
<dbReference type="InterPro" id="IPR024191">
    <property type="entry name" value="Peptidase_M61"/>
</dbReference>
<dbReference type="SUPFAM" id="SSF50156">
    <property type="entry name" value="PDZ domain-like"/>
    <property type="match status" value="1"/>
</dbReference>
<evidence type="ECO:0000259" key="2">
    <source>
        <dbReference type="Pfam" id="PF17899"/>
    </source>
</evidence>
<dbReference type="Gene3D" id="1.10.390.10">
    <property type="entry name" value="Neutral Protease Domain 2"/>
    <property type="match status" value="1"/>
</dbReference>
<reference evidence="3" key="1">
    <citation type="submission" date="2013-08" db="EMBL/GenBank/DDBJ databases">
        <authorList>
            <person name="Mendez C."/>
            <person name="Richter M."/>
            <person name="Ferrer M."/>
            <person name="Sanchez J."/>
        </authorList>
    </citation>
    <scope>NUCLEOTIDE SEQUENCE</scope>
</reference>
<dbReference type="InterPro" id="IPR027268">
    <property type="entry name" value="Peptidase_M4/M1_CTD_sf"/>
</dbReference>
<dbReference type="InterPro" id="IPR036034">
    <property type="entry name" value="PDZ_sf"/>
</dbReference>
<name>T1D2J9_9ZZZZ</name>
<dbReference type="Gene3D" id="2.60.40.3650">
    <property type="match status" value="1"/>
</dbReference>
<evidence type="ECO:0000313" key="3">
    <source>
        <dbReference type="EMBL" id="EQD76675.1"/>
    </source>
</evidence>
<feature type="non-terminal residue" evidence="3">
    <location>
        <position position="598"/>
    </location>
</feature>
<dbReference type="PIRSF" id="PIRSF016493">
    <property type="entry name" value="Glycyl_aminpptds"/>
    <property type="match status" value="1"/>
</dbReference>